<organism evidence="5 6">
    <name type="scientific">Biomphalaria glabrata</name>
    <name type="common">Bloodfluke planorb</name>
    <name type="synonym">Freshwater snail</name>
    <dbReference type="NCBI Taxonomy" id="6526"/>
    <lineage>
        <taxon>Eukaryota</taxon>
        <taxon>Metazoa</taxon>
        <taxon>Spiralia</taxon>
        <taxon>Lophotrochozoa</taxon>
        <taxon>Mollusca</taxon>
        <taxon>Gastropoda</taxon>
        <taxon>Heterobranchia</taxon>
        <taxon>Euthyneura</taxon>
        <taxon>Panpulmonata</taxon>
        <taxon>Hygrophila</taxon>
        <taxon>Lymnaeoidea</taxon>
        <taxon>Planorbidae</taxon>
        <taxon>Biomphalaria</taxon>
    </lineage>
</organism>
<feature type="coiled-coil region" evidence="2">
    <location>
        <begin position="204"/>
        <end position="231"/>
    </location>
</feature>
<dbReference type="SMART" id="SM00028">
    <property type="entry name" value="TPR"/>
    <property type="match status" value="3"/>
</dbReference>
<keyword evidence="1" id="KW-0802">TPR repeat</keyword>
<proteinExistence type="predicted"/>
<feature type="repeat" description="TPR" evidence="1">
    <location>
        <begin position="237"/>
        <end position="270"/>
    </location>
</feature>
<evidence type="ECO:0000256" key="4">
    <source>
        <dbReference type="SAM" id="Phobius"/>
    </source>
</evidence>
<gene>
    <name evidence="6" type="primary">LOC106055191</name>
</gene>
<dbReference type="AlphaFoldDB" id="A0A9W2YV04"/>
<dbReference type="PANTHER" id="PTHR16091:SF3">
    <property type="entry name" value="TETRATRICOPEPTIDE REPEAT PROTEIN 17"/>
    <property type="match status" value="1"/>
</dbReference>
<dbReference type="InterPro" id="IPR011990">
    <property type="entry name" value="TPR-like_helical_dom_sf"/>
</dbReference>
<dbReference type="PROSITE" id="PS50005">
    <property type="entry name" value="TPR"/>
    <property type="match status" value="1"/>
</dbReference>
<evidence type="ECO:0000256" key="1">
    <source>
        <dbReference type="PROSITE-ProRule" id="PRU00339"/>
    </source>
</evidence>
<dbReference type="OMA" id="LYVISMH"/>
<keyword evidence="4" id="KW-0472">Membrane</keyword>
<evidence type="ECO:0000313" key="6">
    <source>
        <dbReference type="RefSeq" id="XP_055866541.1"/>
    </source>
</evidence>
<dbReference type="RefSeq" id="XP_055866541.1">
    <property type="nucleotide sequence ID" value="XM_056010566.1"/>
</dbReference>
<dbReference type="GO" id="GO:0030041">
    <property type="term" value="P:actin filament polymerization"/>
    <property type="evidence" value="ECO:0007669"/>
    <property type="project" value="TreeGrafter"/>
</dbReference>
<evidence type="ECO:0000256" key="2">
    <source>
        <dbReference type="SAM" id="Coils"/>
    </source>
</evidence>
<keyword evidence="4" id="KW-0812">Transmembrane</keyword>
<feature type="region of interest" description="Disordered" evidence="3">
    <location>
        <begin position="42"/>
        <end position="68"/>
    </location>
</feature>
<dbReference type="Proteomes" id="UP001165740">
    <property type="component" value="Chromosome 14"/>
</dbReference>
<dbReference type="Gene3D" id="1.25.40.10">
    <property type="entry name" value="Tetratricopeptide repeat domain"/>
    <property type="match status" value="1"/>
</dbReference>
<keyword evidence="4" id="KW-1133">Transmembrane helix</keyword>
<dbReference type="PANTHER" id="PTHR16091">
    <property type="entry name" value="TTC17 PROTEIN"/>
    <property type="match status" value="1"/>
</dbReference>
<accession>A0A9W2YV04</accession>
<evidence type="ECO:0000313" key="5">
    <source>
        <dbReference type="Proteomes" id="UP001165740"/>
    </source>
</evidence>
<feature type="transmembrane region" description="Helical" evidence="4">
    <location>
        <begin position="362"/>
        <end position="382"/>
    </location>
</feature>
<evidence type="ECO:0000256" key="3">
    <source>
        <dbReference type="SAM" id="MobiDB-lite"/>
    </source>
</evidence>
<dbReference type="InterPro" id="IPR052630">
    <property type="entry name" value="TTC17"/>
</dbReference>
<keyword evidence="2" id="KW-0175">Coiled coil</keyword>
<dbReference type="GO" id="GO:0005737">
    <property type="term" value="C:cytoplasm"/>
    <property type="evidence" value="ECO:0007669"/>
    <property type="project" value="TreeGrafter"/>
</dbReference>
<keyword evidence="5" id="KW-1185">Reference proteome</keyword>
<dbReference type="InterPro" id="IPR019734">
    <property type="entry name" value="TPR_rpt"/>
</dbReference>
<sequence>MACDLPCMSYMALYVISMHIVNSNSRSSSSHHWKLNLAAGKVEPAKAESSQEAGSPSTKSTSDKYNNSIELPSEEVEVEVSVEDRMMGILTNKEVKGGEWVVTSPDDSDRQYVNIKNLKSQHCDRDLQHPNKCSEFTDSNKLKVSKTNPTENSDWNKSTTKLKPLNCGKKVNSTQYDHLRGISERHQHTHIPEPDVAMVFQTNHKSSEVDMNDLEQKLRQAKRDLERDSTGQKQQSAQVYNLIGNFWRIKGNTQTSIECFRKALSISPEDPEILLNLARVLFNLQYLDDAIFLARRSLHLQPSGQNAWLQHYTLGEILKSYGHPQEAAMHFNQALLLNPGFQPARSHLRDLDTDSHPSVTHLTLFIILFLVVGVLFGIVTSIESNFQDTSLSDSSKVQQRHFNRAMAMRSIKLGINPRMCRIRKTNS</sequence>
<dbReference type="Pfam" id="PF13181">
    <property type="entry name" value="TPR_8"/>
    <property type="match status" value="1"/>
</dbReference>
<dbReference type="SUPFAM" id="SSF48452">
    <property type="entry name" value="TPR-like"/>
    <property type="match status" value="1"/>
</dbReference>
<dbReference type="GeneID" id="106055191"/>
<dbReference type="OrthoDB" id="79426at2759"/>
<reference evidence="6" key="1">
    <citation type="submission" date="2025-08" db="UniProtKB">
        <authorList>
            <consortium name="RefSeq"/>
        </authorList>
    </citation>
    <scope>IDENTIFICATION</scope>
</reference>
<feature type="compositionally biased region" description="Polar residues" evidence="3">
    <location>
        <begin position="48"/>
        <end position="68"/>
    </location>
</feature>
<dbReference type="GO" id="GO:0015629">
    <property type="term" value="C:actin cytoskeleton"/>
    <property type="evidence" value="ECO:0007669"/>
    <property type="project" value="TreeGrafter"/>
</dbReference>
<protein>
    <submittedName>
        <fullName evidence="6">Tetratricopeptide repeat protein 17-like</fullName>
    </submittedName>
</protein>
<name>A0A9W2YV04_BIOGL</name>